<evidence type="ECO:0000313" key="2">
    <source>
        <dbReference type="Proteomes" id="UP000597444"/>
    </source>
</evidence>
<dbReference type="InterPro" id="IPR027417">
    <property type="entry name" value="P-loop_NTPase"/>
</dbReference>
<dbReference type="RefSeq" id="WP_220204274.1">
    <property type="nucleotide sequence ID" value="NZ_BNJK01000001.1"/>
</dbReference>
<reference evidence="1" key="1">
    <citation type="submission" date="2020-10" db="EMBL/GenBank/DDBJ databases">
        <title>Taxonomic study of unclassified bacteria belonging to the class Ktedonobacteria.</title>
        <authorList>
            <person name="Yabe S."/>
            <person name="Wang C.M."/>
            <person name="Zheng Y."/>
            <person name="Sakai Y."/>
            <person name="Cavaletti L."/>
            <person name="Monciardini P."/>
            <person name="Donadio S."/>
        </authorList>
    </citation>
    <scope>NUCLEOTIDE SEQUENCE</scope>
    <source>
        <strain evidence="1">ID150040</strain>
    </source>
</reference>
<gene>
    <name evidence="1" type="primary">tmrB</name>
    <name evidence="1" type="ORF">KSF_035410</name>
</gene>
<proteinExistence type="predicted"/>
<comment type="caution">
    <text evidence="1">The sequence shown here is derived from an EMBL/GenBank/DDBJ whole genome shotgun (WGS) entry which is preliminary data.</text>
</comment>
<accession>A0A8J3IJB3</accession>
<protein>
    <submittedName>
        <fullName evidence="1">Tunicamycin resistance protein</fullName>
    </submittedName>
</protein>
<dbReference type="Pfam" id="PF13671">
    <property type="entry name" value="AAA_33"/>
    <property type="match status" value="1"/>
</dbReference>
<dbReference type="Proteomes" id="UP000597444">
    <property type="component" value="Unassembled WGS sequence"/>
</dbReference>
<organism evidence="1 2">
    <name type="scientific">Reticulibacter mediterranei</name>
    <dbReference type="NCBI Taxonomy" id="2778369"/>
    <lineage>
        <taxon>Bacteria</taxon>
        <taxon>Bacillati</taxon>
        <taxon>Chloroflexota</taxon>
        <taxon>Ktedonobacteria</taxon>
        <taxon>Ktedonobacterales</taxon>
        <taxon>Reticulibacteraceae</taxon>
        <taxon>Reticulibacter</taxon>
    </lineage>
</organism>
<name>A0A8J3IJB3_9CHLR</name>
<dbReference type="Gene3D" id="3.40.50.300">
    <property type="entry name" value="P-loop containing nucleotide triphosphate hydrolases"/>
    <property type="match status" value="1"/>
</dbReference>
<sequence>MIIWINGAFGAGKTQTAFELHRRIENSFVYDPENLGLFISKNIPSSIKDKGDFQDYEVWRELNFSLIKYIEEKYKGVLIIPMTIVNPKYFNEIIGSLQNHGVIVKHYALMASKATLLKRLKSRGDGADSWGAQQIDRCLEGLSNEVFQSHLNTESMSIDDVVEKIAFLSDIKLLPDDMSRFDKKLYRIKTQLKHVRLFAWRL</sequence>
<keyword evidence="2" id="KW-1185">Reference proteome</keyword>
<dbReference type="EMBL" id="BNJK01000001">
    <property type="protein sequence ID" value="GHO93493.1"/>
    <property type="molecule type" value="Genomic_DNA"/>
</dbReference>
<evidence type="ECO:0000313" key="1">
    <source>
        <dbReference type="EMBL" id="GHO93493.1"/>
    </source>
</evidence>
<dbReference type="AlphaFoldDB" id="A0A8J3IJB3"/>
<dbReference type="SUPFAM" id="SSF52540">
    <property type="entry name" value="P-loop containing nucleoside triphosphate hydrolases"/>
    <property type="match status" value="1"/>
</dbReference>